<gene>
    <name evidence="4" type="ORF">EK398_19865</name>
</gene>
<proteinExistence type="predicted"/>
<dbReference type="InterPro" id="IPR050661">
    <property type="entry name" value="BglG_antiterminators"/>
</dbReference>
<evidence type="ECO:0000313" key="4">
    <source>
        <dbReference type="EMBL" id="RVU92745.1"/>
    </source>
</evidence>
<dbReference type="RefSeq" id="WP_049219837.1">
    <property type="nucleotide sequence ID" value="NZ_JAQCOW010000019.1"/>
</dbReference>
<name>A0A437UGK9_ENTAV</name>
<evidence type="ECO:0000259" key="3">
    <source>
        <dbReference type="Pfam" id="PF05043"/>
    </source>
</evidence>
<evidence type="ECO:0000256" key="2">
    <source>
        <dbReference type="ARBA" id="ARBA00023163"/>
    </source>
</evidence>
<accession>A0A437UGK9</accession>
<reference evidence="4 5" key="1">
    <citation type="submission" date="2018-12" db="EMBL/GenBank/DDBJ databases">
        <title>A novel vanA-carrying plasmid in a clinical isolate of Enterococcus avium.</title>
        <authorList>
            <person name="Bernasconi O.J."/>
            <person name="Luzzaro F."/>
            <person name="Endimiani A."/>
        </authorList>
    </citation>
    <scope>NUCLEOTIDE SEQUENCE [LARGE SCALE GENOMIC DNA]</scope>
    <source>
        <strain evidence="4 5">LC0559/18</strain>
    </source>
</reference>
<organism evidence="4 5">
    <name type="scientific">Enterococcus avium</name>
    <name type="common">Streptococcus avium</name>
    <dbReference type="NCBI Taxonomy" id="33945"/>
    <lineage>
        <taxon>Bacteria</taxon>
        <taxon>Bacillati</taxon>
        <taxon>Bacillota</taxon>
        <taxon>Bacilli</taxon>
        <taxon>Lactobacillales</taxon>
        <taxon>Enterococcaceae</taxon>
        <taxon>Enterococcus</taxon>
    </lineage>
</organism>
<evidence type="ECO:0000256" key="1">
    <source>
        <dbReference type="ARBA" id="ARBA00023015"/>
    </source>
</evidence>
<evidence type="ECO:0000313" key="5">
    <source>
        <dbReference type="Proteomes" id="UP000288388"/>
    </source>
</evidence>
<dbReference type="Pfam" id="PF05043">
    <property type="entry name" value="Mga"/>
    <property type="match status" value="1"/>
</dbReference>
<dbReference type="Proteomes" id="UP000288388">
    <property type="component" value="Unassembled WGS sequence"/>
</dbReference>
<sequence length="512" mass="59699">MDFRQVLGTSNRRRLELIELLYYNRQGVSSDAILNELDCSLPILLNDISLINDLQDDFIVEKSKGLHQVKLKEGISIGKLYAEALTNSLEFKIVEHLLYETSDNIEGLSKKLYLSSSNTQRYLKKIEIDLKRVGIQLCYRPLRIVGKESVVRHFYYRYFTEKQYTLKTVLPDLSENYLKVIKNFVLEFIKINGMQNQHIFQKRVAYNLFISLWRIKNKHAYPQEELRTKPLLLPEGKTVEALSSMIKEVFQLTVSDELLRDCLWLSFSDSLIFSQEHRKAALKDNPRYRKLFKKHTELTEDFTRLLGGALDEERKIELTTVLLNATYLFDEKGDFLSILRKNRTIFLDMVAIMHQHAVEKVTDIVEAFVHKHAIYQTRDFITTYVYLLLTEEEKSLELLASQDEPHHLLLVSDLTPTEEKFISRVITQIVYGNFEIHHLDELWDSHEEMIKKVLSYDGLITTGPKEGIPKDFPFVSMDPYVTPQAIVAIQNLVNDLSERKRDVLLSGNSINE</sequence>
<keyword evidence="2" id="KW-0804">Transcription</keyword>
<dbReference type="InterPro" id="IPR007737">
    <property type="entry name" value="Mga_HTH"/>
</dbReference>
<feature type="domain" description="Mga helix-turn-helix" evidence="3">
    <location>
        <begin position="76"/>
        <end position="159"/>
    </location>
</feature>
<dbReference type="PANTHER" id="PTHR30185">
    <property type="entry name" value="CRYPTIC BETA-GLUCOSIDE BGL OPERON ANTITERMINATOR"/>
    <property type="match status" value="1"/>
</dbReference>
<comment type="caution">
    <text evidence="4">The sequence shown here is derived from an EMBL/GenBank/DDBJ whole genome shotgun (WGS) entry which is preliminary data.</text>
</comment>
<dbReference type="AlphaFoldDB" id="A0A437UGK9"/>
<protein>
    <recommendedName>
        <fullName evidence="3">Mga helix-turn-helix domain-containing protein</fullName>
    </recommendedName>
</protein>
<keyword evidence="1" id="KW-0805">Transcription regulation</keyword>
<dbReference type="EMBL" id="RYZS01000002">
    <property type="protein sequence ID" value="RVU92745.1"/>
    <property type="molecule type" value="Genomic_DNA"/>
</dbReference>
<dbReference type="PANTHER" id="PTHR30185:SF18">
    <property type="entry name" value="TRANSCRIPTIONAL REGULATOR MTLR"/>
    <property type="match status" value="1"/>
</dbReference>